<reference evidence="2" key="1">
    <citation type="submission" date="2022-06" db="EMBL/GenBank/DDBJ databases">
        <title>Gramella sediminis sp. nov., isolated from deep-sea sediment of the Indian Ocean.</title>
        <authorList>
            <person name="Yang L."/>
        </authorList>
    </citation>
    <scope>NUCLEOTIDE SEQUENCE</scope>
    <source>
        <strain evidence="2">HMD3159</strain>
    </source>
</reference>
<feature type="transmembrane region" description="Helical" evidence="1">
    <location>
        <begin position="118"/>
        <end position="138"/>
    </location>
</feature>
<feature type="transmembrane region" description="Helical" evidence="1">
    <location>
        <begin position="34"/>
        <end position="55"/>
    </location>
</feature>
<name>A0ABT0YZM9_9FLAO</name>
<protein>
    <recommendedName>
        <fullName evidence="4">DUF3899 domain-containing protein</fullName>
    </recommendedName>
</protein>
<organism evidence="2 3">
    <name type="scientific">Gramella jeungdoensis</name>
    <dbReference type="NCBI Taxonomy" id="708091"/>
    <lineage>
        <taxon>Bacteria</taxon>
        <taxon>Pseudomonadati</taxon>
        <taxon>Bacteroidota</taxon>
        <taxon>Flavobacteriia</taxon>
        <taxon>Flavobacteriales</taxon>
        <taxon>Flavobacteriaceae</taxon>
        <taxon>Christiangramia</taxon>
    </lineage>
</organism>
<feature type="transmembrane region" description="Helical" evidence="1">
    <location>
        <begin position="6"/>
        <end position="22"/>
    </location>
</feature>
<keyword evidence="1" id="KW-0812">Transmembrane</keyword>
<keyword evidence="1" id="KW-0472">Membrane</keyword>
<evidence type="ECO:0000313" key="3">
    <source>
        <dbReference type="Proteomes" id="UP001155077"/>
    </source>
</evidence>
<keyword evidence="1" id="KW-1133">Transmembrane helix</keyword>
<dbReference type="EMBL" id="JAMSCK010000002">
    <property type="protein sequence ID" value="MCM8568603.1"/>
    <property type="molecule type" value="Genomic_DNA"/>
</dbReference>
<comment type="caution">
    <text evidence="2">The sequence shown here is derived from an EMBL/GenBank/DDBJ whole genome shotgun (WGS) entry which is preliminary data.</text>
</comment>
<dbReference type="Proteomes" id="UP001155077">
    <property type="component" value="Unassembled WGS sequence"/>
</dbReference>
<sequence length="139" mass="16561">MKIFFEIFIIPLFLLAIPILVLQHRKKQWLKPEIVWKVSGVVALIGLTGLLFANLDKYDKITCYSLCTPFIYWFLDRFFKHLSQKKLERDFIAYVRFTHEVRTGWRTKNPHVKLSDKLITYTLLCMLLGNFFLALVYIN</sequence>
<accession>A0ABT0YZM9</accession>
<proteinExistence type="predicted"/>
<evidence type="ECO:0008006" key="4">
    <source>
        <dbReference type="Google" id="ProtNLM"/>
    </source>
</evidence>
<dbReference type="RefSeq" id="WP_252111005.1">
    <property type="nucleotide sequence ID" value="NZ_JAMSCK010000002.1"/>
</dbReference>
<gene>
    <name evidence="2" type="ORF">NE848_04385</name>
</gene>
<keyword evidence="3" id="KW-1185">Reference proteome</keyword>
<evidence type="ECO:0000256" key="1">
    <source>
        <dbReference type="SAM" id="Phobius"/>
    </source>
</evidence>
<evidence type="ECO:0000313" key="2">
    <source>
        <dbReference type="EMBL" id="MCM8568603.1"/>
    </source>
</evidence>